<evidence type="ECO:0000313" key="2">
    <source>
        <dbReference type="Proteomes" id="UP000322245"/>
    </source>
</evidence>
<dbReference type="Proteomes" id="UP000322245">
    <property type="component" value="Unassembled WGS sequence"/>
</dbReference>
<feature type="non-terminal residue" evidence="1">
    <location>
        <position position="170"/>
    </location>
</feature>
<name>A0A5D3AJN0_9TREE</name>
<dbReference type="AlphaFoldDB" id="A0A5D3AJN0"/>
<evidence type="ECO:0000313" key="1">
    <source>
        <dbReference type="EMBL" id="TYJ51214.1"/>
    </source>
</evidence>
<proteinExistence type="predicted"/>
<keyword evidence="2" id="KW-1185">Reference proteome</keyword>
<accession>A0A5D3AJN0</accession>
<comment type="caution">
    <text evidence="1">The sequence shown here is derived from an EMBL/GenBank/DDBJ whole genome shotgun (WGS) entry which is preliminary data.</text>
</comment>
<protein>
    <submittedName>
        <fullName evidence="1">Uncharacterized protein</fullName>
    </submittedName>
</protein>
<sequence>MASNRNKYFWEDVTAALQEDLPEDYRSHLTDPEEQMFHKCSQRFQDMFREALNDPSHAENKALYEEKLGRNIIMVESEVETWALISNGKTANHLDAEEERNGLTRMMQSFITNGDVSVPQALITDYKSIKTDEEFEATAETTRAAVEYAIATSRTWGASRASGRRGDAAS</sequence>
<reference evidence="1 2" key="1">
    <citation type="submission" date="2017-05" db="EMBL/GenBank/DDBJ databases">
        <title>The Genome Sequence of Tsuchiyaea wingfieldii DSM 27421.</title>
        <authorList>
            <person name="Cuomo C."/>
            <person name="Passer A."/>
            <person name="Billmyre B."/>
            <person name="Heitman J."/>
        </authorList>
    </citation>
    <scope>NUCLEOTIDE SEQUENCE [LARGE SCALE GENOMIC DNA]</scope>
    <source>
        <strain evidence="1 2">DSM 27421</strain>
    </source>
</reference>
<dbReference type="EMBL" id="NIDF01000328">
    <property type="protein sequence ID" value="TYJ51214.1"/>
    <property type="molecule type" value="Genomic_DNA"/>
</dbReference>
<organism evidence="1 2">
    <name type="scientific">Cryptococcus floricola</name>
    <dbReference type="NCBI Taxonomy" id="2591691"/>
    <lineage>
        <taxon>Eukaryota</taxon>
        <taxon>Fungi</taxon>
        <taxon>Dikarya</taxon>
        <taxon>Basidiomycota</taxon>
        <taxon>Agaricomycotina</taxon>
        <taxon>Tremellomycetes</taxon>
        <taxon>Tremellales</taxon>
        <taxon>Cryptococcaceae</taxon>
        <taxon>Cryptococcus</taxon>
    </lineage>
</organism>
<gene>
    <name evidence="1" type="ORF">B9479_008226</name>
</gene>